<dbReference type="EMBL" id="WBVQ01000001">
    <property type="protein sequence ID" value="KAB2817160.1"/>
    <property type="molecule type" value="Genomic_DNA"/>
</dbReference>
<evidence type="ECO:0000256" key="1">
    <source>
        <dbReference type="ARBA" id="ARBA00004442"/>
    </source>
</evidence>
<evidence type="ECO:0000256" key="2">
    <source>
        <dbReference type="ARBA" id="ARBA00023136"/>
    </source>
</evidence>
<proteinExistence type="predicted"/>
<dbReference type="AlphaFoldDB" id="A0A6L3ZJ17"/>
<sequence>MVSYFWSLLLKKLVLMNYPKTRLLVTVLMLLSGVAALAQGTIRGNVYEKSSQAPLPFVGVKIVDKPGGAVTDIDGYFQINELEPGTYTLEVSYIGYVTETREVTVRGNKINTVQFYLEESSEVLAAVEVSAERQVRQTKVLTAVTNLSMKNIQQFSIGGEPDLVRALQVLPGVVTTGDQGGQLYIRGGAPIQNLTLLDGMVLYNPFHSIGFFSVFDTDILRSAEVYSAGFNAEYGSRNSSVLDVRTRAGNRQRVAGKVSASTYMGKALLEVPIGKKNSNGFSPMSALVSYKKSFLSESSKLFYPYVNTEYNGLPFEFEDVYGKFSYQTSTGSEVNFFGFNFSDNVQFAGNRSIGWDSYGYGANFTAVPPSSRVIISGNFAFSNYDIASNEYEGRPRNSSISGFNGGLDFKYFLRDFDELRYGLEVIGYNTNFAYTNSAGRVLSQEQNTSEIGAYFQYKLEAGRFLIEPGLRMHYYSTLSKFRVEPRIGMKYNATEWLRFKGAAGMYSQNLLAATSDRDVVNLFYGFLSSPDEKPYSYDESLDDTRLQTANHYVLGTEIDLLNNLTLDLEGYIKDFRQVTTVNRNKIYPDDPSYSDRDAYYRKSYITEHGYAYGFDVLMKYNTRKWSLWATYSYAKVTRDDGKQVYNPVFDRRHNTNIVGTYRFGSDLSWEVNVRWNLGTGFPFTPIAGYYQQLPWTQPDGAPDVSYPYTTENGSVGTLYGDLNSSRLPTYHRMDVTIKKAWKFGDHQALEASFAATNVYNRANIFYYDTAERKRVNQLPFMPTLIVSYSF</sequence>
<name>A0A6L3ZJ17_9FLAO</name>
<keyword evidence="5" id="KW-0675">Receptor</keyword>
<dbReference type="GO" id="GO:0009279">
    <property type="term" value="C:cell outer membrane"/>
    <property type="evidence" value="ECO:0007669"/>
    <property type="project" value="UniProtKB-SubCell"/>
</dbReference>
<organism evidence="5 6">
    <name type="scientific">Phaeocystidibacter marisrubri</name>
    <dbReference type="NCBI Taxonomy" id="1577780"/>
    <lineage>
        <taxon>Bacteria</taxon>
        <taxon>Pseudomonadati</taxon>
        <taxon>Bacteroidota</taxon>
        <taxon>Flavobacteriia</taxon>
        <taxon>Flavobacteriales</taxon>
        <taxon>Phaeocystidibacteraceae</taxon>
        <taxon>Phaeocystidibacter</taxon>
    </lineage>
</organism>
<keyword evidence="2" id="KW-0472">Membrane</keyword>
<protein>
    <submittedName>
        <fullName evidence="5">TonB-dependent receptor plug domain-containing protein</fullName>
    </submittedName>
</protein>
<comment type="caution">
    <text evidence="5">The sequence shown here is derived from an EMBL/GenBank/DDBJ whole genome shotgun (WGS) entry which is preliminary data.</text>
</comment>
<comment type="subcellular location">
    <subcellularLocation>
        <location evidence="1">Cell outer membrane</location>
    </subcellularLocation>
</comment>
<dbReference type="InterPro" id="IPR012910">
    <property type="entry name" value="Plug_dom"/>
</dbReference>
<dbReference type="Proteomes" id="UP000484164">
    <property type="component" value="Unassembled WGS sequence"/>
</dbReference>
<dbReference type="Gene3D" id="2.40.170.20">
    <property type="entry name" value="TonB-dependent receptor, beta-barrel domain"/>
    <property type="match status" value="1"/>
</dbReference>
<dbReference type="InterPro" id="IPR008969">
    <property type="entry name" value="CarboxyPept-like_regulatory"/>
</dbReference>
<dbReference type="Pfam" id="PF13715">
    <property type="entry name" value="CarbopepD_reg_2"/>
    <property type="match status" value="1"/>
</dbReference>
<feature type="domain" description="TonB-dependent receptor plug" evidence="4">
    <location>
        <begin position="139"/>
        <end position="238"/>
    </location>
</feature>
<accession>A0A6L3ZJ17</accession>
<keyword evidence="6" id="KW-1185">Reference proteome</keyword>
<dbReference type="InterPro" id="IPR036942">
    <property type="entry name" value="Beta-barrel_TonB_sf"/>
</dbReference>
<keyword evidence="3" id="KW-0998">Cell outer membrane</keyword>
<gene>
    <name evidence="5" type="ORF">F8C82_01820</name>
</gene>
<reference evidence="5 6" key="1">
    <citation type="submission" date="2019-10" db="EMBL/GenBank/DDBJ databases">
        <title>Genome sequence of Phaeocystidibacter marisrubri JCM30614 (type strain).</title>
        <authorList>
            <person name="Bowman J.P."/>
        </authorList>
    </citation>
    <scope>NUCLEOTIDE SEQUENCE [LARGE SCALE GENOMIC DNA]</scope>
    <source>
        <strain evidence="5 6">JCM 30614</strain>
    </source>
</reference>
<evidence type="ECO:0000313" key="6">
    <source>
        <dbReference type="Proteomes" id="UP000484164"/>
    </source>
</evidence>
<dbReference type="Gene3D" id="2.60.40.1120">
    <property type="entry name" value="Carboxypeptidase-like, regulatory domain"/>
    <property type="match status" value="1"/>
</dbReference>
<dbReference type="SUPFAM" id="SSF56935">
    <property type="entry name" value="Porins"/>
    <property type="match status" value="1"/>
</dbReference>
<evidence type="ECO:0000313" key="5">
    <source>
        <dbReference type="EMBL" id="KAB2817160.1"/>
    </source>
</evidence>
<evidence type="ECO:0000259" key="4">
    <source>
        <dbReference type="Pfam" id="PF07715"/>
    </source>
</evidence>
<evidence type="ECO:0000256" key="3">
    <source>
        <dbReference type="ARBA" id="ARBA00023237"/>
    </source>
</evidence>
<dbReference type="OrthoDB" id="9803050at2"/>
<dbReference type="SUPFAM" id="SSF49464">
    <property type="entry name" value="Carboxypeptidase regulatory domain-like"/>
    <property type="match status" value="1"/>
</dbReference>
<dbReference type="Pfam" id="PF07715">
    <property type="entry name" value="Plug"/>
    <property type="match status" value="1"/>
</dbReference>